<reference evidence="2" key="1">
    <citation type="submission" date="2020-11" db="EMBL/GenBank/DDBJ databases">
        <title>Genome seq and assembly of Planobacterium sp.</title>
        <authorList>
            <person name="Chhetri G."/>
        </authorList>
    </citation>
    <scope>NUCLEOTIDE SEQUENCE</scope>
    <source>
        <strain evidence="2">GCR5</strain>
    </source>
</reference>
<evidence type="ECO:0000313" key="3">
    <source>
        <dbReference type="Proteomes" id="UP000694480"/>
    </source>
</evidence>
<dbReference type="Pfam" id="PF06127">
    <property type="entry name" value="Mpo1-like"/>
    <property type="match status" value="1"/>
</dbReference>
<dbReference type="PANTHER" id="PTHR34205">
    <property type="entry name" value="TRANSMEMBRANE PROTEIN"/>
    <property type="match status" value="1"/>
</dbReference>
<feature type="transmembrane region" description="Helical" evidence="1">
    <location>
        <begin position="50"/>
        <end position="69"/>
    </location>
</feature>
<organism evidence="2 3">
    <name type="scientific">Planobacterium oryzisoli</name>
    <dbReference type="NCBI Taxonomy" id="2771435"/>
    <lineage>
        <taxon>Bacteria</taxon>
        <taxon>Pseudomonadati</taxon>
        <taxon>Bacteroidota</taxon>
        <taxon>Flavobacteriia</taxon>
        <taxon>Flavobacteriales</taxon>
        <taxon>Weeksellaceae</taxon>
        <taxon>Chryseobacterium group</taxon>
        <taxon>Chryseobacterium</taxon>
    </lineage>
</organism>
<protein>
    <submittedName>
        <fullName evidence="2">DUF962 domain-containing protein</fullName>
    </submittedName>
</protein>
<accession>A0A931E441</accession>
<dbReference type="Proteomes" id="UP000694480">
    <property type="component" value="Unassembled WGS sequence"/>
</dbReference>
<name>A0A931E441_9FLAO</name>
<comment type="caution">
    <text evidence="2">The sequence shown here is derived from an EMBL/GenBank/DDBJ whole genome shotgun (WGS) entry which is preliminary data.</text>
</comment>
<keyword evidence="1" id="KW-0812">Transmembrane</keyword>
<sequence>MTKPAQDFETFYKSYLSAHTKLATRIIHMLSLVLVVYVVTYVLLSGKERFLFYVPLVGFGLPWLSHLLFEKSRPVGTKAPLWTFRAGLRMAKELIRTGH</sequence>
<dbReference type="PANTHER" id="PTHR34205:SF2">
    <property type="entry name" value="DUF962 DOMAIN-CONTAINING PROTEIN"/>
    <property type="match status" value="1"/>
</dbReference>
<evidence type="ECO:0000313" key="2">
    <source>
        <dbReference type="EMBL" id="MBF5026240.1"/>
    </source>
</evidence>
<dbReference type="EMBL" id="JADKYY010000001">
    <property type="protein sequence ID" value="MBF5026240.1"/>
    <property type="molecule type" value="Genomic_DNA"/>
</dbReference>
<proteinExistence type="predicted"/>
<dbReference type="RefSeq" id="WP_194738175.1">
    <property type="nucleotide sequence ID" value="NZ_JADKYY010000001.1"/>
</dbReference>
<keyword evidence="1" id="KW-1133">Transmembrane helix</keyword>
<keyword evidence="1" id="KW-0472">Membrane</keyword>
<evidence type="ECO:0000256" key="1">
    <source>
        <dbReference type="SAM" id="Phobius"/>
    </source>
</evidence>
<feature type="transmembrane region" description="Helical" evidence="1">
    <location>
        <begin position="22"/>
        <end position="44"/>
    </location>
</feature>
<gene>
    <name evidence="2" type="ORF">IC612_00310</name>
</gene>
<keyword evidence="3" id="KW-1185">Reference proteome</keyword>
<dbReference type="InterPro" id="IPR009305">
    <property type="entry name" value="Mpo1-like"/>
</dbReference>
<dbReference type="AlphaFoldDB" id="A0A931E441"/>